<protein>
    <submittedName>
        <fullName evidence="2">Uncharacterized protein</fullName>
    </submittedName>
</protein>
<dbReference type="AlphaFoldDB" id="L9L7L4"/>
<evidence type="ECO:0000313" key="2">
    <source>
        <dbReference type="EMBL" id="ELW70893.1"/>
    </source>
</evidence>
<name>L9L7L4_TUPCH</name>
<accession>L9L7L4</accession>
<organism evidence="2 3">
    <name type="scientific">Tupaia chinensis</name>
    <name type="common">Chinese tree shrew</name>
    <name type="synonym">Tupaia belangeri chinensis</name>
    <dbReference type="NCBI Taxonomy" id="246437"/>
    <lineage>
        <taxon>Eukaryota</taxon>
        <taxon>Metazoa</taxon>
        <taxon>Chordata</taxon>
        <taxon>Craniata</taxon>
        <taxon>Vertebrata</taxon>
        <taxon>Euteleostomi</taxon>
        <taxon>Mammalia</taxon>
        <taxon>Eutheria</taxon>
        <taxon>Euarchontoglires</taxon>
        <taxon>Scandentia</taxon>
        <taxon>Tupaiidae</taxon>
        <taxon>Tupaia</taxon>
    </lineage>
</organism>
<dbReference type="Proteomes" id="UP000011518">
    <property type="component" value="Unassembled WGS sequence"/>
</dbReference>
<dbReference type="EMBL" id="KB320481">
    <property type="protein sequence ID" value="ELW70893.1"/>
    <property type="molecule type" value="Genomic_DNA"/>
</dbReference>
<feature type="region of interest" description="Disordered" evidence="1">
    <location>
        <begin position="46"/>
        <end position="102"/>
    </location>
</feature>
<feature type="compositionally biased region" description="Basic and acidic residues" evidence="1">
    <location>
        <begin position="73"/>
        <end position="88"/>
    </location>
</feature>
<sequence length="132" mass="14345">MSPWDSGKGNWKDVVALNEAVNAEKEKPVGKKGEILSAMENGLGTVNRPLLNSVSGDENTCWSSQRRGVQGRNKSENDLGHRIIKQGDLEEDAMSPWDSGKGNWKDVVALNEAVNAEKEKPVGKKGEILSAM</sequence>
<evidence type="ECO:0000313" key="3">
    <source>
        <dbReference type="Proteomes" id="UP000011518"/>
    </source>
</evidence>
<dbReference type="InParanoid" id="L9L7L4"/>
<reference evidence="3" key="1">
    <citation type="submission" date="2012-07" db="EMBL/GenBank/DDBJ databases">
        <title>Genome of the Chinese tree shrew, a rising model animal genetically related to primates.</title>
        <authorList>
            <person name="Zhang G."/>
            <person name="Fan Y."/>
            <person name="Yao Y."/>
            <person name="Huang Z."/>
        </authorList>
    </citation>
    <scope>NUCLEOTIDE SEQUENCE [LARGE SCALE GENOMIC DNA]</scope>
</reference>
<proteinExistence type="predicted"/>
<reference evidence="3" key="2">
    <citation type="journal article" date="2013" name="Nat. Commun.">
        <title>Genome of the Chinese tree shrew.</title>
        <authorList>
            <person name="Fan Y."/>
            <person name="Huang Z.Y."/>
            <person name="Cao C.C."/>
            <person name="Chen C.S."/>
            <person name="Chen Y.X."/>
            <person name="Fan D.D."/>
            <person name="He J."/>
            <person name="Hou H.L."/>
            <person name="Hu L."/>
            <person name="Hu X.T."/>
            <person name="Jiang X.T."/>
            <person name="Lai R."/>
            <person name="Lang Y.S."/>
            <person name="Liang B."/>
            <person name="Liao S.G."/>
            <person name="Mu D."/>
            <person name="Ma Y.Y."/>
            <person name="Niu Y.Y."/>
            <person name="Sun X.Q."/>
            <person name="Xia J.Q."/>
            <person name="Xiao J."/>
            <person name="Xiong Z.Q."/>
            <person name="Xu L."/>
            <person name="Yang L."/>
            <person name="Zhang Y."/>
            <person name="Zhao W."/>
            <person name="Zhao X.D."/>
            <person name="Zheng Y.T."/>
            <person name="Zhou J.M."/>
            <person name="Zhu Y.B."/>
            <person name="Zhang G.J."/>
            <person name="Wang J."/>
            <person name="Yao Y.G."/>
        </authorList>
    </citation>
    <scope>NUCLEOTIDE SEQUENCE [LARGE SCALE GENOMIC DNA]</scope>
</reference>
<evidence type="ECO:0000256" key="1">
    <source>
        <dbReference type="SAM" id="MobiDB-lite"/>
    </source>
</evidence>
<feature type="compositionally biased region" description="Polar residues" evidence="1">
    <location>
        <begin position="50"/>
        <end position="67"/>
    </location>
</feature>
<gene>
    <name evidence="2" type="ORF">TREES_T100015766</name>
</gene>
<keyword evidence="3" id="KW-1185">Reference proteome</keyword>